<keyword evidence="2" id="KW-1185">Reference proteome</keyword>
<feature type="non-terminal residue" evidence="1">
    <location>
        <position position="169"/>
    </location>
</feature>
<proteinExistence type="predicted"/>
<evidence type="ECO:0000313" key="1">
    <source>
        <dbReference type="EMBL" id="TDG38077.1"/>
    </source>
</evidence>
<dbReference type="OMA" id="RIDPKEY"/>
<gene>
    <name evidence="1" type="ORF">AWZ03_015501</name>
</gene>
<accession>A0A484AKL6</accession>
<reference evidence="1 2" key="1">
    <citation type="journal article" date="2019" name="J. Hered.">
        <title>An Improved Genome Assembly for Drosophila navojoa, the Basal Species in the mojavensis Cluster.</title>
        <authorList>
            <person name="Vanderlinde T."/>
            <person name="Dupim E.G."/>
            <person name="Nazario-Yepiz N.O."/>
            <person name="Carvalho A.B."/>
        </authorList>
    </citation>
    <scope>NUCLEOTIDE SEQUENCE [LARGE SCALE GENOMIC DNA]</scope>
    <source>
        <strain evidence="1">Navoj_Jal97</strain>
        <tissue evidence="1">Whole organism</tissue>
    </source>
</reference>
<dbReference type="EMBL" id="LSRL02013202">
    <property type="protein sequence ID" value="TDG38077.1"/>
    <property type="molecule type" value="Genomic_DNA"/>
</dbReference>
<dbReference type="Proteomes" id="UP000295192">
    <property type="component" value="Unassembled WGS sequence"/>
</dbReference>
<dbReference type="AlphaFoldDB" id="A0A484AKL6"/>
<evidence type="ECO:0000313" key="2">
    <source>
        <dbReference type="Proteomes" id="UP000295192"/>
    </source>
</evidence>
<comment type="caution">
    <text evidence="1">The sequence shown here is derived from an EMBL/GenBank/DDBJ whole genome shotgun (WGS) entry which is preliminary data.</text>
</comment>
<sequence>MGEIIATKAAISSEFQIVDKGQVTNFLGLEIQREGTTGAIRVSQKKHIVGLLDEMGMSNCRTTSIPLEANFQVNCEGELCKRVDITKYQSVIGSLMYIALCTRPDILHSVCKLAQRNSNPHSEHLAAAKQVLRYLHNTADLALVYEKTGEMIAGYADADWAGDSTDRKS</sequence>
<name>A0A484AKL6_DRONA</name>
<dbReference type="PANTHER" id="PTHR11439">
    <property type="entry name" value="GAG-POL-RELATED RETROTRANSPOSON"/>
    <property type="match status" value="1"/>
</dbReference>
<dbReference type="PANTHER" id="PTHR11439:SF440">
    <property type="entry name" value="INTEGRASE CATALYTIC DOMAIN-CONTAINING PROTEIN"/>
    <property type="match status" value="1"/>
</dbReference>
<evidence type="ECO:0008006" key="3">
    <source>
        <dbReference type="Google" id="ProtNLM"/>
    </source>
</evidence>
<organism evidence="1 2">
    <name type="scientific">Drosophila navojoa</name>
    <name type="common">Fruit fly</name>
    <dbReference type="NCBI Taxonomy" id="7232"/>
    <lineage>
        <taxon>Eukaryota</taxon>
        <taxon>Metazoa</taxon>
        <taxon>Ecdysozoa</taxon>
        <taxon>Arthropoda</taxon>
        <taxon>Hexapoda</taxon>
        <taxon>Insecta</taxon>
        <taxon>Pterygota</taxon>
        <taxon>Neoptera</taxon>
        <taxon>Endopterygota</taxon>
        <taxon>Diptera</taxon>
        <taxon>Brachycera</taxon>
        <taxon>Muscomorpha</taxon>
        <taxon>Ephydroidea</taxon>
        <taxon>Drosophilidae</taxon>
        <taxon>Drosophila</taxon>
    </lineage>
</organism>
<protein>
    <recommendedName>
        <fullName evidence="3">Reverse transcriptase Ty1/copia-type domain-containing protein</fullName>
    </recommendedName>
</protein>